<dbReference type="AlphaFoldDB" id="A0A7J7KHX7"/>
<dbReference type="GO" id="GO:0036064">
    <property type="term" value="C:ciliary basal body"/>
    <property type="evidence" value="ECO:0007669"/>
    <property type="project" value="TreeGrafter"/>
</dbReference>
<dbReference type="GO" id="GO:0005879">
    <property type="term" value="C:axonemal microtubule"/>
    <property type="evidence" value="ECO:0007669"/>
    <property type="project" value="TreeGrafter"/>
</dbReference>
<evidence type="ECO:0000313" key="4">
    <source>
        <dbReference type="Proteomes" id="UP000593567"/>
    </source>
</evidence>
<sequence length="257" mass="28916">MELRPQKDREPHKGPAAPLDDMTTHKMDYGPKQAGRALSFKPEGMAFRSAEPLSDNTTNRNDYIKWPLAKPAAYKPDDWVKPSGDMDLRTTTQIEFDKKPMAKTRAMKPAERRPVTANFDDTTTNREDFRKWPLGDRTKPAMRPDYVAPDAPFEGISTVKAHYTPKPLNIPRSFKPDQTQAVTGPFDGNTMYRLDYVPKEAEPCPAAILDTSKSKYANTNMQDDAGHKFYQPMFETITSLGGNNAVHTNKISSVTFA</sequence>
<dbReference type="InterPro" id="IPR033336">
    <property type="entry name" value="SAXO1/2"/>
</dbReference>
<protein>
    <submittedName>
        <fullName evidence="3">FAM154B</fullName>
    </submittedName>
</protein>
<dbReference type="Pfam" id="PF05217">
    <property type="entry name" value="SAXO1-2"/>
    <property type="match status" value="1"/>
</dbReference>
<keyword evidence="4" id="KW-1185">Reference proteome</keyword>
<feature type="compositionally biased region" description="Basic and acidic residues" evidence="2">
    <location>
        <begin position="1"/>
        <end position="13"/>
    </location>
</feature>
<dbReference type="OrthoDB" id="365640at2759"/>
<proteinExistence type="inferred from homology"/>
<reference evidence="3" key="1">
    <citation type="submission" date="2020-06" db="EMBL/GenBank/DDBJ databases">
        <title>Draft genome of Bugula neritina, a colonial animal packing powerful symbionts and potential medicines.</title>
        <authorList>
            <person name="Rayko M."/>
        </authorList>
    </citation>
    <scope>NUCLEOTIDE SEQUENCE [LARGE SCALE GENOMIC DNA]</scope>
    <source>
        <strain evidence="3">Kwan_BN1</strain>
    </source>
</reference>
<comment type="caution">
    <text evidence="3">The sequence shown here is derived from an EMBL/GenBank/DDBJ whole genome shotgun (WGS) entry which is preliminary data.</text>
</comment>
<accession>A0A7J7KHX7</accession>
<evidence type="ECO:0000256" key="1">
    <source>
        <dbReference type="ARBA" id="ARBA00008738"/>
    </source>
</evidence>
<organism evidence="3 4">
    <name type="scientific">Bugula neritina</name>
    <name type="common">Brown bryozoan</name>
    <name type="synonym">Sertularia neritina</name>
    <dbReference type="NCBI Taxonomy" id="10212"/>
    <lineage>
        <taxon>Eukaryota</taxon>
        <taxon>Metazoa</taxon>
        <taxon>Spiralia</taxon>
        <taxon>Lophotrochozoa</taxon>
        <taxon>Bryozoa</taxon>
        <taxon>Gymnolaemata</taxon>
        <taxon>Cheilostomatida</taxon>
        <taxon>Flustrina</taxon>
        <taxon>Buguloidea</taxon>
        <taxon>Bugulidae</taxon>
        <taxon>Bugula</taxon>
    </lineage>
</organism>
<dbReference type="PANTHER" id="PTHR31516">
    <property type="entry name" value="STABILIZER OF AXONEMAL MICROTUBULES 2"/>
    <property type="match status" value="1"/>
</dbReference>
<name>A0A7J7KHX7_BUGNE</name>
<evidence type="ECO:0000256" key="2">
    <source>
        <dbReference type="SAM" id="MobiDB-lite"/>
    </source>
</evidence>
<gene>
    <name evidence="3" type="ORF">EB796_004637</name>
</gene>
<feature type="region of interest" description="Disordered" evidence="2">
    <location>
        <begin position="1"/>
        <end position="35"/>
    </location>
</feature>
<dbReference type="EMBL" id="VXIV02000630">
    <property type="protein sequence ID" value="KAF6037076.1"/>
    <property type="molecule type" value="Genomic_DNA"/>
</dbReference>
<dbReference type="GO" id="GO:0008017">
    <property type="term" value="F:microtubule binding"/>
    <property type="evidence" value="ECO:0007669"/>
    <property type="project" value="InterPro"/>
</dbReference>
<dbReference type="PANTHER" id="PTHR31516:SF17">
    <property type="entry name" value="STABILIZER OF AXONEMAL MICROTUBULES 2"/>
    <property type="match status" value="1"/>
</dbReference>
<comment type="similarity">
    <text evidence="1">Belongs to the FAM154 family.</text>
</comment>
<evidence type="ECO:0000313" key="3">
    <source>
        <dbReference type="EMBL" id="KAF6037076.1"/>
    </source>
</evidence>
<dbReference type="Proteomes" id="UP000593567">
    <property type="component" value="Unassembled WGS sequence"/>
</dbReference>
<dbReference type="GO" id="GO:0005814">
    <property type="term" value="C:centriole"/>
    <property type="evidence" value="ECO:0007669"/>
    <property type="project" value="TreeGrafter"/>
</dbReference>
<dbReference type="GO" id="GO:0036126">
    <property type="term" value="C:sperm flagellum"/>
    <property type="evidence" value="ECO:0007669"/>
    <property type="project" value="TreeGrafter"/>
</dbReference>